<dbReference type="AlphaFoldDB" id="A0A2H3K8N5"/>
<dbReference type="EMBL" id="VFPJ01000001">
    <property type="protein sequence ID" value="TQM41965.1"/>
    <property type="molecule type" value="Genomic_DNA"/>
</dbReference>
<feature type="transmembrane region" description="Helical" evidence="1">
    <location>
        <begin position="50"/>
        <end position="69"/>
    </location>
</feature>
<sequence>MEKFKQKWRIRSNVQLAIIVLVFAINGSLSAKIALFVLDRLGLSIKELPAVLYYVVLFLIVLPFYPYLLKVVGFVFGQSSFFNPIANKMLEQYKKGIRKWIFFNRK</sequence>
<proteinExistence type="predicted"/>
<dbReference type="Pfam" id="PF20584">
    <property type="entry name" value="DUF6787"/>
    <property type="match status" value="1"/>
</dbReference>
<evidence type="ECO:0000313" key="6">
    <source>
        <dbReference type="Proteomes" id="UP000320773"/>
    </source>
</evidence>
<keyword evidence="3" id="KW-0808">Transferase</keyword>
<protein>
    <submittedName>
        <fullName evidence="3">Diacylglyceryl transferase</fullName>
    </submittedName>
</protein>
<reference evidence="4 6" key="2">
    <citation type="submission" date="2019-06" db="EMBL/GenBank/DDBJ databases">
        <title>Genomic Encyclopedia of Archaeal and Bacterial Type Strains, Phase II (KMG-II): from individual species to whole genera.</title>
        <authorList>
            <person name="Goeker M."/>
        </authorList>
    </citation>
    <scope>NUCLEOTIDE SEQUENCE [LARGE SCALE GENOMIC DNA]</scope>
    <source>
        <strain evidence="4 6">DSM 24789</strain>
    </source>
</reference>
<feature type="domain" description="DUF6787" evidence="2">
    <location>
        <begin position="18"/>
        <end position="94"/>
    </location>
</feature>
<keyword evidence="1" id="KW-0472">Membrane</keyword>
<dbReference type="RefSeq" id="WP_014083994.1">
    <property type="nucleotide sequence ID" value="NZ_CBCSFI010000044.1"/>
</dbReference>
<evidence type="ECO:0000313" key="5">
    <source>
        <dbReference type="Proteomes" id="UP000220828"/>
    </source>
</evidence>
<dbReference type="Proteomes" id="UP000220828">
    <property type="component" value="Unassembled WGS sequence"/>
</dbReference>
<dbReference type="Proteomes" id="UP000320773">
    <property type="component" value="Unassembled WGS sequence"/>
</dbReference>
<name>A0A2H3K8N5_9FLAO</name>
<dbReference type="InterPro" id="IPR046714">
    <property type="entry name" value="DUF6787"/>
</dbReference>
<dbReference type="OrthoDB" id="1151370at2"/>
<evidence type="ECO:0000259" key="2">
    <source>
        <dbReference type="Pfam" id="PF20584"/>
    </source>
</evidence>
<keyword evidence="1" id="KW-0812">Transmembrane</keyword>
<reference evidence="3 5" key="1">
    <citation type="submission" date="2017-09" db="EMBL/GenBank/DDBJ databases">
        <title>Whole genomes of Flavobacteriaceae.</title>
        <authorList>
            <person name="Stine C."/>
            <person name="Li C."/>
            <person name="Tadesse D."/>
        </authorList>
    </citation>
    <scope>NUCLEOTIDE SEQUENCE [LARGE SCALE GENOMIC DNA]</scope>
    <source>
        <strain evidence="3 5">ATCC 35036</strain>
    </source>
</reference>
<evidence type="ECO:0000313" key="3">
    <source>
        <dbReference type="EMBL" id="PDS22131.1"/>
    </source>
</evidence>
<dbReference type="EMBL" id="PCMW01000113">
    <property type="protein sequence ID" value="PDS22131.1"/>
    <property type="molecule type" value="Genomic_DNA"/>
</dbReference>
<feature type="transmembrane region" description="Helical" evidence="1">
    <location>
        <begin position="12"/>
        <end position="38"/>
    </location>
</feature>
<gene>
    <name evidence="3" type="ORF">B0A77_14115</name>
    <name evidence="4" type="ORF">BC670_2983</name>
</gene>
<comment type="caution">
    <text evidence="3">The sequence shown here is derived from an EMBL/GenBank/DDBJ whole genome shotgun (WGS) entry which is preliminary data.</text>
</comment>
<organism evidence="3 5">
    <name type="scientific">Flavobacterium branchiophilum</name>
    <dbReference type="NCBI Taxonomy" id="55197"/>
    <lineage>
        <taxon>Bacteria</taxon>
        <taxon>Pseudomonadati</taxon>
        <taxon>Bacteroidota</taxon>
        <taxon>Flavobacteriia</taxon>
        <taxon>Flavobacteriales</taxon>
        <taxon>Flavobacteriaceae</taxon>
        <taxon>Flavobacterium</taxon>
    </lineage>
</organism>
<accession>A0A2H3K8N5</accession>
<evidence type="ECO:0000313" key="4">
    <source>
        <dbReference type="EMBL" id="TQM41965.1"/>
    </source>
</evidence>
<evidence type="ECO:0000256" key="1">
    <source>
        <dbReference type="SAM" id="Phobius"/>
    </source>
</evidence>
<keyword evidence="1" id="KW-1133">Transmembrane helix</keyword>
<dbReference type="GO" id="GO:0016740">
    <property type="term" value="F:transferase activity"/>
    <property type="evidence" value="ECO:0007669"/>
    <property type="project" value="UniProtKB-KW"/>
</dbReference>